<evidence type="ECO:0000313" key="3">
    <source>
        <dbReference type="EMBL" id="CAG8785598.1"/>
    </source>
</evidence>
<dbReference type="Pfam" id="PF25808">
    <property type="entry name" value="TPR_LAA1_C"/>
    <property type="match status" value="1"/>
</dbReference>
<dbReference type="OrthoDB" id="10479801at2759"/>
<feature type="non-terminal residue" evidence="3">
    <location>
        <position position="72"/>
    </location>
</feature>
<gene>
    <name evidence="3" type="ORF">AMORRO_LOCUS17687</name>
</gene>
<dbReference type="AlphaFoldDB" id="A0A9N9JKN8"/>
<dbReference type="Proteomes" id="UP000789342">
    <property type="component" value="Unassembled WGS sequence"/>
</dbReference>
<dbReference type="EMBL" id="CAJVPV010056390">
    <property type="protein sequence ID" value="CAG8785598.1"/>
    <property type="molecule type" value="Genomic_DNA"/>
</dbReference>
<evidence type="ECO:0000256" key="1">
    <source>
        <dbReference type="SAM" id="SignalP"/>
    </source>
</evidence>
<accession>A0A9N9JKN8</accession>
<feature type="domain" description="LAA1-like C-terminal TPR repeats" evidence="2">
    <location>
        <begin position="2"/>
        <end position="71"/>
    </location>
</feature>
<keyword evidence="4" id="KW-1185">Reference proteome</keyword>
<feature type="signal peptide" evidence="1">
    <location>
        <begin position="1"/>
        <end position="16"/>
    </location>
</feature>
<comment type="caution">
    <text evidence="3">The sequence shown here is derived from an EMBL/GenBank/DDBJ whole genome shotgun (WGS) entry which is preliminary data.</text>
</comment>
<feature type="non-terminal residue" evidence="3">
    <location>
        <position position="1"/>
    </location>
</feature>
<name>A0A9N9JKN8_9GLOM</name>
<proteinExistence type="predicted"/>
<evidence type="ECO:0000313" key="4">
    <source>
        <dbReference type="Proteomes" id="UP000789342"/>
    </source>
</evidence>
<sequence length="72" mass="7876">MAIMAITLPTLIYLLADSSLDKYSQPDVPSLHKISIAHILSLAGLQPQIFKETVAVLSPEQKTKLEAAIKFN</sequence>
<keyword evidence="1" id="KW-0732">Signal</keyword>
<dbReference type="InterPro" id="IPR057981">
    <property type="entry name" value="TPR_LAA1-like_C"/>
</dbReference>
<evidence type="ECO:0000259" key="2">
    <source>
        <dbReference type="Pfam" id="PF25808"/>
    </source>
</evidence>
<organism evidence="3 4">
    <name type="scientific">Acaulospora morrowiae</name>
    <dbReference type="NCBI Taxonomy" id="94023"/>
    <lineage>
        <taxon>Eukaryota</taxon>
        <taxon>Fungi</taxon>
        <taxon>Fungi incertae sedis</taxon>
        <taxon>Mucoromycota</taxon>
        <taxon>Glomeromycotina</taxon>
        <taxon>Glomeromycetes</taxon>
        <taxon>Diversisporales</taxon>
        <taxon>Acaulosporaceae</taxon>
        <taxon>Acaulospora</taxon>
    </lineage>
</organism>
<feature type="chain" id="PRO_5040318611" evidence="1">
    <location>
        <begin position="17"/>
        <end position="72"/>
    </location>
</feature>
<protein>
    <submittedName>
        <fullName evidence="3">5790_t:CDS:1</fullName>
    </submittedName>
</protein>
<reference evidence="3" key="1">
    <citation type="submission" date="2021-06" db="EMBL/GenBank/DDBJ databases">
        <authorList>
            <person name="Kallberg Y."/>
            <person name="Tangrot J."/>
            <person name="Rosling A."/>
        </authorList>
    </citation>
    <scope>NUCLEOTIDE SEQUENCE</scope>
    <source>
        <strain evidence="3">CL551</strain>
    </source>
</reference>